<dbReference type="RefSeq" id="WP_255477827.1">
    <property type="nucleotide sequence ID" value="NZ_JASEII010000001.1"/>
</dbReference>
<dbReference type="GeneID" id="73769997"/>
<dbReference type="EMBL" id="JAXUHJ010000014">
    <property type="protein sequence ID" value="MEJ8543351.1"/>
    <property type="molecule type" value="Genomic_DNA"/>
</dbReference>
<accession>A0ABU8TWB6</accession>
<evidence type="ECO:0000313" key="1">
    <source>
        <dbReference type="EMBL" id="MEJ8543351.1"/>
    </source>
</evidence>
<comment type="caution">
    <text evidence="1">The sequence shown here is derived from an EMBL/GenBank/DDBJ whole genome shotgun (WGS) entry which is preliminary data.</text>
</comment>
<reference evidence="1 2" key="1">
    <citation type="submission" date="2023-12" db="EMBL/GenBank/DDBJ databases">
        <title>Phenotypic and Genomic Characterization of Methanothermobacter wolfeii Strain BSEL, a CO2-Capturing Archaeon with Minimal Nutrient Requirements.</title>
        <authorList>
            <person name="Ale Enriquez F."/>
            <person name="Ahring B.K."/>
        </authorList>
    </citation>
    <scope>NUCLEOTIDE SEQUENCE [LARGE SCALE GENOMIC DNA]</scope>
    <source>
        <strain evidence="1 2">BSEL-1</strain>
    </source>
</reference>
<keyword evidence="2" id="KW-1185">Reference proteome</keyword>
<gene>
    <name evidence="1" type="ORF">U2150_07620</name>
</gene>
<name>A0ABU8TWB6_METWO</name>
<protein>
    <submittedName>
        <fullName evidence="1">Uncharacterized protein</fullName>
    </submittedName>
</protein>
<evidence type="ECO:0000313" key="2">
    <source>
        <dbReference type="Proteomes" id="UP001369247"/>
    </source>
</evidence>
<organism evidence="1 2">
    <name type="scientific">Methanothermobacter wolfeii</name>
    <name type="common">Methanobacterium wolfei</name>
    <dbReference type="NCBI Taxonomy" id="145261"/>
    <lineage>
        <taxon>Archaea</taxon>
        <taxon>Methanobacteriati</taxon>
        <taxon>Methanobacteriota</taxon>
        <taxon>Methanomada group</taxon>
        <taxon>Methanobacteria</taxon>
        <taxon>Methanobacteriales</taxon>
        <taxon>Methanobacteriaceae</taxon>
        <taxon>Methanothermobacter</taxon>
    </lineage>
</organism>
<sequence>MKSFFCPFCRANVVAEVHGNQRARFYYMVCPSCGARVCLDTG</sequence>
<proteinExistence type="predicted"/>
<dbReference type="Proteomes" id="UP001369247">
    <property type="component" value="Unassembled WGS sequence"/>
</dbReference>